<keyword evidence="5 6" id="KW-0804">Transcription</keyword>
<dbReference type="InterPro" id="IPR009042">
    <property type="entry name" value="RNA_pol_sigma70_r1_2"/>
</dbReference>
<dbReference type="InterPro" id="IPR014284">
    <property type="entry name" value="RNA_pol_sigma-70_dom"/>
</dbReference>
<evidence type="ECO:0000256" key="4">
    <source>
        <dbReference type="ARBA" id="ARBA00023125"/>
    </source>
</evidence>
<evidence type="ECO:0000256" key="2">
    <source>
        <dbReference type="ARBA" id="ARBA00023015"/>
    </source>
</evidence>
<dbReference type="Pfam" id="PF04539">
    <property type="entry name" value="Sigma70_r3"/>
    <property type="match status" value="1"/>
</dbReference>
<dbReference type="InterPro" id="IPR000943">
    <property type="entry name" value="RNA_pol_sigma70"/>
</dbReference>
<feature type="region of interest" description="Disordered" evidence="7">
    <location>
        <begin position="270"/>
        <end position="289"/>
    </location>
</feature>
<keyword evidence="4 6" id="KW-0238">DNA-binding</keyword>
<comment type="similarity">
    <text evidence="1 6">Belongs to the sigma-70 factor family.</text>
</comment>
<sequence>MVVVDDGSDFDLSGWEAEEDQAPPEGDPALAIAAIEIQAAITEHHPIDTSADWDDFEAFLPDCATPLPRPDDAEARERLRLVLLRAVREGSVPRFAIEDLINNNDGNPDAEASKLLTMVINDLGAEADERFEYSAPHESFEVFIAPDEEPSEEEAVAEALAFLDNLATRRNEPLRLYQRDLRRQSLLTAEAEVALGQAMELGVEKALDALAAWPSGVAVLLNAARQVAEGTRPLRSMYFAPQADLLEAGAAPIADIDAAVSLEAALELPDLEGEATGSEDERDLQSGLDTKESTDELAEFCTNAELLSELAVDERQNTPTWESCRRVLASLGLTRGFLMELANSDLAGEADAALAFAHAMTTYRRARDQMVVANLKLVYSISKKYLSSGQPLDDLLQEGNIGLIKAVDRYDWRRGFKFSTYGTWWIRQHVGRFVADKGNTIRLPVHVYEKIRRIAQTAKDFELRHGHTPTLEEISALVEMPVHKVDALVRMDLEPLPLHELPDIDNLIAVHAQEQFAVRDAAEFVEDIQFGDSVDRFLSTLKLKEANVVRMRYGIGLLDSMTLEEVGACYGVTRERIRQIEAKALGRLRHPVRLEQFLTEVGLSPASEPEQRALIPGGSAEADHSTAPRP</sequence>
<protein>
    <recommendedName>
        <fullName evidence="6">RNA polymerase sigma factor</fullName>
    </recommendedName>
</protein>
<dbReference type="PANTHER" id="PTHR30603">
    <property type="entry name" value="RNA POLYMERASE SIGMA FACTOR RPO"/>
    <property type="match status" value="1"/>
</dbReference>
<proteinExistence type="inferred from homology"/>
<dbReference type="GO" id="GO:0016987">
    <property type="term" value="F:sigma factor activity"/>
    <property type="evidence" value="ECO:0007669"/>
    <property type="project" value="UniProtKB-KW"/>
</dbReference>
<evidence type="ECO:0000259" key="8">
    <source>
        <dbReference type="PROSITE" id="PS00715"/>
    </source>
</evidence>
<dbReference type="InterPro" id="IPR007630">
    <property type="entry name" value="RNA_pol_sigma70_r4"/>
</dbReference>
<evidence type="ECO:0000256" key="3">
    <source>
        <dbReference type="ARBA" id="ARBA00023082"/>
    </source>
</evidence>
<feature type="region of interest" description="Disordered" evidence="7">
    <location>
        <begin position="1"/>
        <end position="26"/>
    </location>
</feature>
<feature type="domain" description="RNA polymerase sigma-70" evidence="8">
    <location>
        <begin position="394"/>
        <end position="407"/>
    </location>
</feature>
<feature type="compositionally biased region" description="Acidic residues" evidence="7">
    <location>
        <begin position="270"/>
        <end position="282"/>
    </location>
</feature>
<dbReference type="NCBIfam" id="TIGR02937">
    <property type="entry name" value="sigma70-ECF"/>
    <property type="match status" value="1"/>
</dbReference>
<dbReference type="GO" id="GO:0006352">
    <property type="term" value="P:DNA-templated transcription initiation"/>
    <property type="evidence" value="ECO:0007669"/>
    <property type="project" value="InterPro"/>
</dbReference>
<dbReference type="SUPFAM" id="SSF88659">
    <property type="entry name" value="Sigma3 and sigma4 domains of RNA polymerase sigma factors"/>
    <property type="match status" value="2"/>
</dbReference>
<dbReference type="InterPro" id="IPR013325">
    <property type="entry name" value="RNA_pol_sigma_r2"/>
</dbReference>
<dbReference type="InterPro" id="IPR007624">
    <property type="entry name" value="RNA_pol_sigma70_r3"/>
</dbReference>
<dbReference type="InterPro" id="IPR050239">
    <property type="entry name" value="Sigma-70_RNA_pol_init_factors"/>
</dbReference>
<dbReference type="CDD" id="cd06171">
    <property type="entry name" value="Sigma70_r4"/>
    <property type="match status" value="1"/>
</dbReference>
<evidence type="ECO:0000259" key="9">
    <source>
        <dbReference type="PROSITE" id="PS00716"/>
    </source>
</evidence>
<feature type="domain" description="RNA polymerase sigma-70" evidence="9">
    <location>
        <begin position="562"/>
        <end position="588"/>
    </location>
</feature>
<dbReference type="Gene3D" id="1.10.601.10">
    <property type="entry name" value="RNA Polymerase Primary Sigma Factor"/>
    <property type="match status" value="2"/>
</dbReference>
<keyword evidence="11" id="KW-1185">Reference proteome</keyword>
<feature type="region of interest" description="Disordered" evidence="7">
    <location>
        <begin position="608"/>
        <end position="630"/>
    </location>
</feature>
<gene>
    <name evidence="10" type="ORF">XTALMG727_0553</name>
</gene>
<dbReference type="PRINTS" id="PR00046">
    <property type="entry name" value="SIGMA70FCT"/>
</dbReference>
<dbReference type="Gene3D" id="1.10.10.10">
    <property type="entry name" value="Winged helix-like DNA-binding domain superfamily/Winged helix DNA-binding domain"/>
    <property type="match status" value="2"/>
</dbReference>
<evidence type="ECO:0000313" key="11">
    <source>
        <dbReference type="Proteomes" id="UP000046187"/>
    </source>
</evidence>
<accession>A0A0K2ZG85</accession>
<evidence type="ECO:0000256" key="5">
    <source>
        <dbReference type="ARBA" id="ARBA00023163"/>
    </source>
</evidence>
<keyword evidence="3 6" id="KW-0731">Sigma factor</keyword>
<keyword evidence="2 6" id="KW-0805">Transcription regulation</keyword>
<name>A0A0K2ZG85_9XANT</name>
<reference evidence="11" key="1">
    <citation type="submission" date="2015-07" db="EMBL/GenBank/DDBJ databases">
        <authorList>
            <person name="Wibberg D."/>
        </authorList>
    </citation>
    <scope>NUCLEOTIDE SEQUENCE [LARGE SCALE GENOMIC DNA]</scope>
</reference>
<dbReference type="AlphaFoldDB" id="A0A0K2ZG85"/>
<dbReference type="Pfam" id="PF04542">
    <property type="entry name" value="Sigma70_r2"/>
    <property type="match status" value="1"/>
</dbReference>
<evidence type="ECO:0000313" key="10">
    <source>
        <dbReference type="EMBL" id="CTP83209.1"/>
    </source>
</evidence>
<evidence type="ECO:0000256" key="7">
    <source>
        <dbReference type="SAM" id="MobiDB-lite"/>
    </source>
</evidence>
<organism evidence="10 11">
    <name type="scientific">Xanthomonas graminis pv. arrhenatheri LMG 727</name>
    <dbReference type="NCBI Taxonomy" id="1195923"/>
    <lineage>
        <taxon>Bacteria</taxon>
        <taxon>Pseudomonadati</taxon>
        <taxon>Pseudomonadota</taxon>
        <taxon>Gammaproteobacteria</taxon>
        <taxon>Lysobacterales</taxon>
        <taxon>Lysobacteraceae</taxon>
        <taxon>Xanthomonas</taxon>
        <taxon>Xanthomonas translucens group</taxon>
        <taxon>Xanthomonas graminis</taxon>
    </lineage>
</organism>
<dbReference type="EMBL" id="CXOI01000006">
    <property type="protein sequence ID" value="CTP83209.1"/>
    <property type="molecule type" value="Genomic_DNA"/>
</dbReference>
<dbReference type="GO" id="GO:0003677">
    <property type="term" value="F:DNA binding"/>
    <property type="evidence" value="ECO:0007669"/>
    <property type="project" value="UniProtKB-KW"/>
</dbReference>
<dbReference type="InterPro" id="IPR036388">
    <property type="entry name" value="WH-like_DNA-bd_sf"/>
</dbReference>
<dbReference type="PROSITE" id="PS00716">
    <property type="entry name" value="SIGMA70_2"/>
    <property type="match status" value="1"/>
</dbReference>
<dbReference type="Pfam" id="PF00140">
    <property type="entry name" value="Sigma70_r1_2"/>
    <property type="match status" value="1"/>
</dbReference>
<comment type="function">
    <text evidence="6">Sigma factors are initiation factors that promote the attachment of RNA polymerase to specific initiation sites and are then released.</text>
</comment>
<dbReference type="PANTHER" id="PTHR30603:SF60">
    <property type="entry name" value="RNA POLYMERASE SIGMA FACTOR RPOD"/>
    <property type="match status" value="1"/>
</dbReference>
<evidence type="ECO:0000256" key="6">
    <source>
        <dbReference type="RuleBase" id="RU362124"/>
    </source>
</evidence>
<evidence type="ECO:0000256" key="1">
    <source>
        <dbReference type="ARBA" id="ARBA00007788"/>
    </source>
</evidence>
<dbReference type="InterPro" id="IPR013324">
    <property type="entry name" value="RNA_pol_sigma_r3/r4-like"/>
</dbReference>
<dbReference type="SUPFAM" id="SSF88946">
    <property type="entry name" value="Sigma2 domain of RNA polymerase sigma factors"/>
    <property type="match status" value="1"/>
</dbReference>
<dbReference type="PROSITE" id="PS00715">
    <property type="entry name" value="SIGMA70_1"/>
    <property type="match status" value="1"/>
</dbReference>
<dbReference type="Pfam" id="PF04545">
    <property type="entry name" value="Sigma70_r4"/>
    <property type="match status" value="1"/>
</dbReference>
<dbReference type="InterPro" id="IPR007627">
    <property type="entry name" value="RNA_pol_sigma70_r2"/>
</dbReference>
<feature type="compositionally biased region" description="Basic and acidic residues" evidence="7">
    <location>
        <begin position="621"/>
        <end position="630"/>
    </location>
</feature>
<dbReference type="Proteomes" id="UP000046187">
    <property type="component" value="Unassembled WGS sequence"/>
</dbReference>